<evidence type="ECO:0000313" key="1">
    <source>
        <dbReference type="EMBL" id="TKW20199.1"/>
    </source>
</evidence>
<dbReference type="InterPro" id="IPR035979">
    <property type="entry name" value="RBD_domain_sf"/>
</dbReference>
<dbReference type="GO" id="GO:0003676">
    <property type="term" value="F:nucleic acid binding"/>
    <property type="evidence" value="ECO:0007669"/>
    <property type="project" value="InterPro"/>
</dbReference>
<proteinExistence type="predicted"/>
<dbReference type="EMBL" id="CM016555">
    <property type="protein sequence ID" value="TKW20199.1"/>
    <property type="molecule type" value="Genomic_DNA"/>
</dbReference>
<keyword evidence="2" id="KW-1185">Reference proteome</keyword>
<dbReference type="Gramene" id="TKW20199">
    <property type="protein sequence ID" value="TKW20199"/>
    <property type="gene ID" value="SEVIR_4G070000v2"/>
</dbReference>
<organism evidence="1 2">
    <name type="scientific">Setaria viridis</name>
    <name type="common">Green bristlegrass</name>
    <name type="synonym">Setaria italica subsp. viridis</name>
    <dbReference type="NCBI Taxonomy" id="4556"/>
    <lineage>
        <taxon>Eukaryota</taxon>
        <taxon>Viridiplantae</taxon>
        <taxon>Streptophyta</taxon>
        <taxon>Embryophyta</taxon>
        <taxon>Tracheophyta</taxon>
        <taxon>Spermatophyta</taxon>
        <taxon>Magnoliopsida</taxon>
        <taxon>Liliopsida</taxon>
        <taxon>Poales</taxon>
        <taxon>Poaceae</taxon>
        <taxon>PACMAD clade</taxon>
        <taxon>Panicoideae</taxon>
        <taxon>Panicodae</taxon>
        <taxon>Paniceae</taxon>
        <taxon>Cenchrinae</taxon>
        <taxon>Setaria</taxon>
    </lineage>
</organism>
<accession>A0A4U6V0N0</accession>
<dbReference type="CDD" id="cd00590">
    <property type="entry name" value="RRM_SF"/>
    <property type="match status" value="1"/>
</dbReference>
<evidence type="ECO:0000313" key="2">
    <source>
        <dbReference type="Proteomes" id="UP000298652"/>
    </source>
</evidence>
<dbReference type="Proteomes" id="UP000298652">
    <property type="component" value="Chromosome 4"/>
</dbReference>
<reference evidence="1" key="1">
    <citation type="submission" date="2019-03" db="EMBL/GenBank/DDBJ databases">
        <title>WGS assembly of Setaria viridis.</title>
        <authorList>
            <person name="Huang P."/>
            <person name="Jenkins J."/>
            <person name="Grimwood J."/>
            <person name="Barry K."/>
            <person name="Healey A."/>
            <person name="Mamidi S."/>
            <person name="Sreedasyam A."/>
            <person name="Shu S."/>
            <person name="Feldman M."/>
            <person name="Wu J."/>
            <person name="Yu Y."/>
            <person name="Chen C."/>
            <person name="Johnson J."/>
            <person name="Rokhsar D."/>
            <person name="Baxter I."/>
            <person name="Schmutz J."/>
            <person name="Brutnell T."/>
            <person name="Kellogg E."/>
        </authorList>
    </citation>
    <scope>NUCLEOTIDE SEQUENCE [LARGE SCALE GENOMIC DNA]</scope>
</reference>
<sequence>MSSPSLQELKTLRIEPLPPYITSEHLLQEEFRLVAQVRHAAIDRRQQPLVGYVEFARADIAARVLNLMNVRSYNIIWAPVNLLYQQTGLIGARFTLRHRGSPTDAPVVCRPQQ</sequence>
<name>A0A4U6V0N0_SETVI</name>
<gene>
    <name evidence="1" type="ORF">SEVIR_4G070000v2</name>
</gene>
<dbReference type="SUPFAM" id="SSF54928">
    <property type="entry name" value="RNA-binding domain, RBD"/>
    <property type="match status" value="1"/>
</dbReference>
<evidence type="ECO:0008006" key="3">
    <source>
        <dbReference type="Google" id="ProtNLM"/>
    </source>
</evidence>
<dbReference type="AlphaFoldDB" id="A0A4U6V0N0"/>
<protein>
    <recommendedName>
        <fullName evidence="3">RRM domain-containing protein</fullName>
    </recommendedName>
</protein>